<gene>
    <name evidence="2" type="ORF">BU24DRAFT_189539</name>
</gene>
<evidence type="ECO:0000313" key="3">
    <source>
        <dbReference type="Proteomes" id="UP000799778"/>
    </source>
</evidence>
<keyword evidence="1" id="KW-1133">Transmembrane helix</keyword>
<dbReference type="EMBL" id="ML978069">
    <property type="protein sequence ID" value="KAF2015986.1"/>
    <property type="molecule type" value="Genomic_DNA"/>
</dbReference>
<organism evidence="2 3">
    <name type="scientific">Aaosphaeria arxii CBS 175.79</name>
    <dbReference type="NCBI Taxonomy" id="1450172"/>
    <lineage>
        <taxon>Eukaryota</taxon>
        <taxon>Fungi</taxon>
        <taxon>Dikarya</taxon>
        <taxon>Ascomycota</taxon>
        <taxon>Pezizomycotina</taxon>
        <taxon>Dothideomycetes</taxon>
        <taxon>Pleosporomycetidae</taxon>
        <taxon>Pleosporales</taxon>
        <taxon>Pleosporales incertae sedis</taxon>
        <taxon>Aaosphaeria</taxon>
    </lineage>
</organism>
<reference evidence="2" key="1">
    <citation type="journal article" date="2020" name="Stud. Mycol.">
        <title>101 Dothideomycetes genomes: a test case for predicting lifestyles and emergence of pathogens.</title>
        <authorList>
            <person name="Haridas S."/>
            <person name="Albert R."/>
            <person name="Binder M."/>
            <person name="Bloem J."/>
            <person name="Labutti K."/>
            <person name="Salamov A."/>
            <person name="Andreopoulos B."/>
            <person name="Baker S."/>
            <person name="Barry K."/>
            <person name="Bills G."/>
            <person name="Bluhm B."/>
            <person name="Cannon C."/>
            <person name="Castanera R."/>
            <person name="Culley D."/>
            <person name="Daum C."/>
            <person name="Ezra D."/>
            <person name="Gonzalez J."/>
            <person name="Henrissat B."/>
            <person name="Kuo A."/>
            <person name="Liang C."/>
            <person name="Lipzen A."/>
            <person name="Lutzoni F."/>
            <person name="Magnuson J."/>
            <person name="Mondo S."/>
            <person name="Nolan M."/>
            <person name="Ohm R."/>
            <person name="Pangilinan J."/>
            <person name="Park H.-J."/>
            <person name="Ramirez L."/>
            <person name="Alfaro M."/>
            <person name="Sun H."/>
            <person name="Tritt A."/>
            <person name="Yoshinaga Y."/>
            <person name="Zwiers L.-H."/>
            <person name="Turgeon B."/>
            <person name="Goodwin S."/>
            <person name="Spatafora J."/>
            <person name="Crous P."/>
            <person name="Grigoriev I."/>
        </authorList>
    </citation>
    <scope>NUCLEOTIDE SEQUENCE</scope>
    <source>
        <strain evidence="2">CBS 175.79</strain>
    </source>
</reference>
<dbReference type="AlphaFoldDB" id="A0A6A5XSU0"/>
<protein>
    <submittedName>
        <fullName evidence="2">Uncharacterized protein</fullName>
    </submittedName>
</protein>
<keyword evidence="3" id="KW-1185">Reference proteome</keyword>
<keyword evidence="1" id="KW-0812">Transmembrane</keyword>
<dbReference type="Proteomes" id="UP000799778">
    <property type="component" value="Unassembled WGS sequence"/>
</dbReference>
<sequence>MDLWLAVDPNITAPLPGCSPGCLVTISHPHPRLLPLCTTLSSFLISLAWRFQEFSVFPPIFPGSLLTIFVHTTNPSVETSVPSSPLRRTANWEEMLMFGPFSFLMIRGALLWAGSCYFGFFLGLAGYSFIFSTGTLEVDVAAEIKEERERRGIE</sequence>
<proteinExistence type="predicted"/>
<accession>A0A6A5XSU0</accession>
<feature type="transmembrane region" description="Helical" evidence="1">
    <location>
        <begin position="109"/>
        <end position="130"/>
    </location>
</feature>
<name>A0A6A5XSU0_9PLEO</name>
<evidence type="ECO:0000256" key="1">
    <source>
        <dbReference type="SAM" id="Phobius"/>
    </source>
</evidence>
<dbReference type="GeneID" id="54279093"/>
<evidence type="ECO:0000313" key="2">
    <source>
        <dbReference type="EMBL" id="KAF2015986.1"/>
    </source>
</evidence>
<dbReference type="RefSeq" id="XP_033384325.1">
    <property type="nucleotide sequence ID" value="XM_033521696.1"/>
</dbReference>
<keyword evidence="1" id="KW-0472">Membrane</keyword>